<proteinExistence type="predicted"/>
<reference evidence="4" key="1">
    <citation type="journal article" date="2019" name="Int. J. Syst. Evol. Microbiol.">
        <title>The Global Catalogue of Microorganisms (GCM) 10K type strain sequencing project: providing services to taxonomists for standard genome sequencing and annotation.</title>
        <authorList>
            <consortium name="The Broad Institute Genomics Platform"/>
            <consortium name="The Broad Institute Genome Sequencing Center for Infectious Disease"/>
            <person name="Wu L."/>
            <person name="Ma J."/>
        </authorList>
    </citation>
    <scope>NUCLEOTIDE SEQUENCE [LARGE SCALE GENOMIC DNA]</scope>
    <source>
        <strain evidence="4">JCM 12125</strain>
    </source>
</reference>
<name>A0ABW0FNM8_9CAUL</name>
<accession>A0ABW0FNM8</accession>
<organism evidence="3 4">
    <name type="scientific">Brevundimonas staleyi</name>
    <dbReference type="NCBI Taxonomy" id="74326"/>
    <lineage>
        <taxon>Bacteria</taxon>
        <taxon>Pseudomonadati</taxon>
        <taxon>Pseudomonadota</taxon>
        <taxon>Alphaproteobacteria</taxon>
        <taxon>Caulobacterales</taxon>
        <taxon>Caulobacteraceae</taxon>
        <taxon>Brevundimonas</taxon>
    </lineage>
</organism>
<sequence length="138" mass="14853">MGGKRSPIRSTAPRWRPGRYKPRSRARIRKEGPFRPVEDTLIAIGASLVAALIVLCLAVPIAATYRIPVFLSFGVIMTLLTAMTYRLGGKGQAGRIMAGIMAGVCALVFGILFLARDQLQFGPHDHAKPAPISAAAQR</sequence>
<dbReference type="RefSeq" id="WP_374038855.1">
    <property type="nucleotide sequence ID" value="NZ_CP169082.1"/>
</dbReference>
<evidence type="ECO:0000256" key="2">
    <source>
        <dbReference type="SAM" id="Phobius"/>
    </source>
</evidence>
<evidence type="ECO:0000313" key="4">
    <source>
        <dbReference type="Proteomes" id="UP001596152"/>
    </source>
</evidence>
<feature type="transmembrane region" description="Helical" evidence="2">
    <location>
        <begin position="97"/>
        <end position="115"/>
    </location>
</feature>
<evidence type="ECO:0000256" key="1">
    <source>
        <dbReference type="SAM" id="MobiDB-lite"/>
    </source>
</evidence>
<keyword evidence="2" id="KW-0812">Transmembrane</keyword>
<protein>
    <recommendedName>
        <fullName evidence="5">DUF4190 domain-containing protein</fullName>
    </recommendedName>
</protein>
<comment type="caution">
    <text evidence="3">The sequence shown here is derived from an EMBL/GenBank/DDBJ whole genome shotgun (WGS) entry which is preliminary data.</text>
</comment>
<keyword evidence="2" id="KW-0472">Membrane</keyword>
<evidence type="ECO:0000313" key="3">
    <source>
        <dbReference type="EMBL" id="MFC5343335.1"/>
    </source>
</evidence>
<keyword evidence="4" id="KW-1185">Reference proteome</keyword>
<dbReference type="Proteomes" id="UP001596152">
    <property type="component" value="Unassembled WGS sequence"/>
</dbReference>
<feature type="transmembrane region" description="Helical" evidence="2">
    <location>
        <begin position="67"/>
        <end position="85"/>
    </location>
</feature>
<feature type="transmembrane region" description="Helical" evidence="2">
    <location>
        <begin position="40"/>
        <end position="61"/>
    </location>
</feature>
<dbReference type="EMBL" id="JBHSLF010000011">
    <property type="protein sequence ID" value="MFC5343335.1"/>
    <property type="molecule type" value="Genomic_DNA"/>
</dbReference>
<gene>
    <name evidence="3" type="ORF">ACFPIE_05365</name>
</gene>
<feature type="region of interest" description="Disordered" evidence="1">
    <location>
        <begin position="1"/>
        <end position="22"/>
    </location>
</feature>
<keyword evidence="2" id="KW-1133">Transmembrane helix</keyword>
<evidence type="ECO:0008006" key="5">
    <source>
        <dbReference type="Google" id="ProtNLM"/>
    </source>
</evidence>